<keyword evidence="5" id="KW-0998">Cell outer membrane</keyword>
<comment type="subcellular location">
    <subcellularLocation>
        <location evidence="1">Cell outer membrane</location>
        <topology evidence="1">Lipid-anchor</topology>
    </subcellularLocation>
</comment>
<name>A0A285THS7_9PROT</name>
<keyword evidence="4" id="KW-0564">Palmitate</keyword>
<dbReference type="PROSITE" id="PS51257">
    <property type="entry name" value="PROKAR_LIPOPROTEIN"/>
    <property type="match status" value="1"/>
</dbReference>
<dbReference type="RefSeq" id="WP_170954140.1">
    <property type="nucleotide sequence ID" value="NZ_OBMM01000003.1"/>
</dbReference>
<evidence type="ECO:0000256" key="2">
    <source>
        <dbReference type="ARBA" id="ARBA00022729"/>
    </source>
</evidence>
<gene>
    <name evidence="8" type="ORF">SAMN05428964_103362</name>
</gene>
<dbReference type="AlphaFoldDB" id="A0A285THS7"/>
<proteinExistence type="predicted"/>
<evidence type="ECO:0000256" key="4">
    <source>
        <dbReference type="ARBA" id="ARBA00023139"/>
    </source>
</evidence>
<evidence type="ECO:0000256" key="7">
    <source>
        <dbReference type="SAM" id="MobiDB-lite"/>
    </source>
</evidence>
<evidence type="ECO:0000313" key="9">
    <source>
        <dbReference type="Proteomes" id="UP000219068"/>
    </source>
</evidence>
<keyword evidence="2" id="KW-0732">Signal</keyword>
<organism evidence="8 9">
    <name type="scientific">Thalassospira xiamenensis</name>
    <dbReference type="NCBI Taxonomy" id="220697"/>
    <lineage>
        <taxon>Bacteria</taxon>
        <taxon>Pseudomonadati</taxon>
        <taxon>Pseudomonadota</taxon>
        <taxon>Alphaproteobacteria</taxon>
        <taxon>Rhodospirillales</taxon>
        <taxon>Thalassospiraceae</taxon>
        <taxon>Thalassospira</taxon>
    </lineage>
</organism>
<dbReference type="Proteomes" id="UP000219068">
    <property type="component" value="Unassembled WGS sequence"/>
</dbReference>
<dbReference type="Pfam" id="PF13627">
    <property type="entry name" value="LptM_cons"/>
    <property type="match status" value="1"/>
</dbReference>
<dbReference type="GO" id="GO:0009279">
    <property type="term" value="C:cell outer membrane"/>
    <property type="evidence" value="ECO:0007669"/>
    <property type="project" value="UniProtKB-SubCell"/>
</dbReference>
<dbReference type="NCBIfam" id="NF047847">
    <property type="entry name" value="SS_mature_LptM"/>
    <property type="match status" value="1"/>
</dbReference>
<evidence type="ECO:0000313" key="8">
    <source>
        <dbReference type="EMBL" id="SOC21288.1"/>
    </source>
</evidence>
<feature type="region of interest" description="Disordered" evidence="7">
    <location>
        <begin position="27"/>
        <end position="48"/>
    </location>
</feature>
<evidence type="ECO:0000256" key="3">
    <source>
        <dbReference type="ARBA" id="ARBA00023136"/>
    </source>
</evidence>
<evidence type="ECO:0000256" key="6">
    <source>
        <dbReference type="ARBA" id="ARBA00023288"/>
    </source>
</evidence>
<keyword evidence="3" id="KW-0472">Membrane</keyword>
<keyword evidence="6" id="KW-0449">Lipoprotein</keyword>
<evidence type="ECO:0000256" key="1">
    <source>
        <dbReference type="ARBA" id="ARBA00004459"/>
    </source>
</evidence>
<evidence type="ECO:0008006" key="10">
    <source>
        <dbReference type="Google" id="ProtNLM"/>
    </source>
</evidence>
<sequence length="48" mass="5161">MSNPVFKRSTVIVLAVMLGLSVAACGKKGPLEPPTDEGRNYPRTYPAQ</sequence>
<accession>A0A285THS7</accession>
<reference evidence="8 9" key="1">
    <citation type="submission" date="2017-08" db="EMBL/GenBank/DDBJ databases">
        <authorList>
            <person name="de Groot N.N."/>
        </authorList>
    </citation>
    <scope>NUCLEOTIDE SEQUENCE [LARGE SCALE GENOMIC DNA]</scope>
    <source>
        <strain evidence="8 9">USBA 78</strain>
    </source>
</reference>
<protein>
    <recommendedName>
        <fullName evidence="10">Lipoprotein-attachment site-containing protein</fullName>
    </recommendedName>
</protein>
<dbReference type="EMBL" id="OBMM01000003">
    <property type="protein sequence ID" value="SOC21288.1"/>
    <property type="molecule type" value="Genomic_DNA"/>
</dbReference>
<evidence type="ECO:0000256" key="5">
    <source>
        <dbReference type="ARBA" id="ARBA00023237"/>
    </source>
</evidence>
<dbReference type="InterPro" id="IPR032831">
    <property type="entry name" value="LptM_cons"/>
</dbReference>